<accession>A0A1I4HBV5</accession>
<proteinExistence type="predicted"/>
<evidence type="ECO:0000313" key="3">
    <source>
        <dbReference type="Proteomes" id="UP000199550"/>
    </source>
</evidence>
<organism evidence="2 3">
    <name type="scientific">Loktanella salsilacus</name>
    <dbReference type="NCBI Taxonomy" id="195913"/>
    <lineage>
        <taxon>Bacteria</taxon>
        <taxon>Pseudomonadati</taxon>
        <taxon>Pseudomonadota</taxon>
        <taxon>Alphaproteobacteria</taxon>
        <taxon>Rhodobacterales</taxon>
        <taxon>Roseobacteraceae</taxon>
        <taxon>Loktanella</taxon>
    </lineage>
</organism>
<dbReference type="EMBL" id="FOTF01000017">
    <property type="protein sequence ID" value="SFL39645.1"/>
    <property type="molecule type" value="Genomic_DNA"/>
</dbReference>
<gene>
    <name evidence="2" type="ORF">SAMN04488004_11710</name>
</gene>
<reference evidence="3" key="1">
    <citation type="submission" date="2016-10" db="EMBL/GenBank/DDBJ databases">
        <authorList>
            <person name="Varghese N."/>
            <person name="Submissions S."/>
        </authorList>
    </citation>
    <scope>NUCLEOTIDE SEQUENCE [LARGE SCALE GENOMIC DNA]</scope>
    <source>
        <strain evidence="3">DSM 16199</strain>
    </source>
</reference>
<protein>
    <submittedName>
        <fullName evidence="2">Uncharacterized protein</fullName>
    </submittedName>
</protein>
<feature type="transmembrane region" description="Helical" evidence="1">
    <location>
        <begin position="129"/>
        <end position="151"/>
    </location>
</feature>
<evidence type="ECO:0000256" key="1">
    <source>
        <dbReference type="SAM" id="Phobius"/>
    </source>
</evidence>
<sequence>MDVLLPWQQQYTPEMAAYASLLFLPHGVRVLSAWLMGWKAIPLLLPAAAFTHWLNFGFSGFTPLQIIGLMSGVVCAVVTFWALARAGMDFRITSGTRANWRDILIAGCIASVINTGGMLLAFQQAASTSAGYLVGDVSGMFACMLILMLAFKVLRRFETVSD</sequence>
<keyword evidence="1" id="KW-1133">Transmembrane helix</keyword>
<keyword evidence="1" id="KW-0812">Transmembrane</keyword>
<feature type="transmembrane region" description="Helical" evidence="1">
    <location>
        <begin position="64"/>
        <end position="83"/>
    </location>
</feature>
<name>A0A1I4HBV5_9RHOB</name>
<feature type="transmembrane region" description="Helical" evidence="1">
    <location>
        <begin position="103"/>
        <end position="123"/>
    </location>
</feature>
<evidence type="ECO:0000313" key="2">
    <source>
        <dbReference type="EMBL" id="SFL39645.1"/>
    </source>
</evidence>
<dbReference type="Proteomes" id="UP000199550">
    <property type="component" value="Unassembled WGS sequence"/>
</dbReference>
<keyword evidence="1" id="KW-0472">Membrane</keyword>
<dbReference type="AlphaFoldDB" id="A0A1I4HBV5"/>
<keyword evidence="3" id="KW-1185">Reference proteome</keyword>